<keyword evidence="2" id="KW-1185">Reference proteome</keyword>
<dbReference type="AlphaFoldDB" id="A0A2U2ALH3"/>
<proteinExistence type="predicted"/>
<comment type="caution">
    <text evidence="1">The sequence shown here is derived from an EMBL/GenBank/DDBJ whole genome shotgun (WGS) entry which is preliminary data.</text>
</comment>
<evidence type="ECO:0000313" key="1">
    <source>
        <dbReference type="EMBL" id="PWD84059.1"/>
    </source>
</evidence>
<gene>
    <name evidence="1" type="ORF">DC082_00455</name>
</gene>
<accession>A0A2U2ALH3</accession>
<evidence type="ECO:0000313" key="2">
    <source>
        <dbReference type="Proteomes" id="UP000244948"/>
    </source>
</evidence>
<name>A0A2U2ALH3_9GAMM</name>
<sequence length="163" mass="19059">MQNTSFQPLLSYLIRSAMMADKLTERLTEGDRSTEQLTEMLTNLLNEQFQNLNQEHRASYLDHTITIEEFSEEQEIKTPYQISLIDYPNEINDVVGCQKAQHSLLLFIANQESKEMLDEYLQTLEQYGALLKPHTISLKEGAMIFQLVEKYYDFGIGTYNDYR</sequence>
<reference evidence="1 2" key="1">
    <citation type="journal article" date="2018" name="Genome Announc.">
        <title>Ignatzschineria cameli sp. nov., isolated from necrotic foot tissue of dromedaries (Camelus dromedarius) and associated maggots (Wohlfahrtia species) in Dubai.</title>
        <authorList>
            <person name="Tsang C.C."/>
            <person name="Tang J.Y."/>
            <person name="Fong J.Y."/>
            <person name="Kinne J."/>
            <person name="Lee H.H."/>
            <person name="Joseph M."/>
            <person name="Jose S."/>
            <person name="Schuster R.K."/>
            <person name="Tang Y."/>
            <person name="Sivakumar S."/>
            <person name="Chen J.H."/>
            <person name="Teng J.L."/>
            <person name="Lau S.K."/>
            <person name="Wernery U."/>
            <person name="Woo P.C."/>
        </authorList>
    </citation>
    <scope>NUCLEOTIDE SEQUENCE [LARGE SCALE GENOMIC DNA]</scope>
    <source>
        <strain evidence="1 2">KCTC 22643</strain>
    </source>
</reference>
<dbReference type="RefSeq" id="WP_109235280.1">
    <property type="nucleotide sequence ID" value="NZ_BMXZ01000001.1"/>
</dbReference>
<organism evidence="1 2">
    <name type="scientific">Ignatzschineria indica</name>
    <dbReference type="NCBI Taxonomy" id="472583"/>
    <lineage>
        <taxon>Bacteria</taxon>
        <taxon>Pseudomonadati</taxon>
        <taxon>Pseudomonadota</taxon>
        <taxon>Gammaproteobacteria</taxon>
        <taxon>Cardiobacteriales</taxon>
        <taxon>Ignatzschineriaceae</taxon>
        <taxon>Ignatzschineria</taxon>
    </lineage>
</organism>
<protein>
    <submittedName>
        <fullName evidence="1">Uncharacterized protein</fullName>
    </submittedName>
</protein>
<dbReference type="Proteomes" id="UP000244948">
    <property type="component" value="Unassembled WGS sequence"/>
</dbReference>
<dbReference type="EMBL" id="QEWR01000002">
    <property type="protein sequence ID" value="PWD84059.1"/>
    <property type="molecule type" value="Genomic_DNA"/>
</dbReference>